<evidence type="ECO:0000313" key="3">
    <source>
        <dbReference type="Proteomes" id="UP001295684"/>
    </source>
</evidence>
<keyword evidence="1" id="KW-0175">Coiled coil</keyword>
<keyword evidence="3" id="KW-1185">Reference proteome</keyword>
<protein>
    <submittedName>
        <fullName evidence="2">Uncharacterized protein</fullName>
    </submittedName>
</protein>
<sequence>MNPPAKEGQSLGMSYELVPKAKEIEDTFKELNSLSLLTTTPRFATLYNVMKTRMYEIKKEMKILKEKTSQEILSMKKEERMANLQNERDWFRREALELDKMCKDRKKAINKLKGKLDNAEDDRKWFQEKLMKVKKVNKTLVWELDRFKKALNVESSERLSPLRAEISNTEAQDEMVPQFKQFDQNVDAQSPERSLSPSPYYNQEENEIKAIMGPEPSIVKEVIENTENEDLKLVTLYEENSKESRNKFFPRSNPSIKSSQVSQAVLFSNEQIQEIIEENKKLKENELKYQDRINNLRDKLKQQKMKTIEANSNKVNYFSNRNDLEDFFLNCIEEVKKDIKKRREKQDGYQSKKLSRSNSEIVNKNRRIKGPKYENFTKTDKKKVIEMLISNEQVLLFLYEHLFPYEIQRPQSVKTLNLQKNRPTSSHPSLTTAQSFVPPHLLNNLAHGKRMMNEDATITEGHSPNKMSGRFLPNQQVRAKTAQGSARVKPGLSLRPVSEERLFKNKGSIHESNSIATASENPINPQSEYKYFGGLSNRINDQDYSYYSINKRLVGTPSDILGPVRPPQDDPSYSVQNNINNLNVNINMPPVDSQASHTRAFVPPKASSMKRLKQNQNLPRSISMKDFTRLKSSKSKRLKIYKK</sequence>
<accession>A0AAD1U2S0</accession>
<proteinExistence type="predicted"/>
<evidence type="ECO:0000256" key="1">
    <source>
        <dbReference type="SAM" id="Coils"/>
    </source>
</evidence>
<feature type="coiled-coil region" evidence="1">
    <location>
        <begin position="74"/>
        <end position="129"/>
    </location>
</feature>
<dbReference type="PANTHER" id="PTHR40515:SF1">
    <property type="entry name" value="CILIA- AND FLAGELLA-ASSOCIATED PROTEIN 157"/>
    <property type="match status" value="1"/>
</dbReference>
<dbReference type="PANTHER" id="PTHR40515">
    <property type="entry name" value="CILIA- AND FLAGELLA-ASSOCIATED PROTEIN 157"/>
    <property type="match status" value="1"/>
</dbReference>
<evidence type="ECO:0000313" key="2">
    <source>
        <dbReference type="EMBL" id="CAI2360921.1"/>
    </source>
</evidence>
<dbReference type="AlphaFoldDB" id="A0AAD1U2S0"/>
<reference evidence="2" key="1">
    <citation type="submission" date="2023-07" db="EMBL/GenBank/DDBJ databases">
        <authorList>
            <consortium name="AG Swart"/>
            <person name="Singh M."/>
            <person name="Singh A."/>
            <person name="Seah K."/>
            <person name="Emmerich C."/>
        </authorList>
    </citation>
    <scope>NUCLEOTIDE SEQUENCE</scope>
    <source>
        <strain evidence="2">DP1</strain>
    </source>
</reference>
<organism evidence="2 3">
    <name type="scientific">Euplotes crassus</name>
    <dbReference type="NCBI Taxonomy" id="5936"/>
    <lineage>
        <taxon>Eukaryota</taxon>
        <taxon>Sar</taxon>
        <taxon>Alveolata</taxon>
        <taxon>Ciliophora</taxon>
        <taxon>Intramacronucleata</taxon>
        <taxon>Spirotrichea</taxon>
        <taxon>Hypotrichia</taxon>
        <taxon>Euplotida</taxon>
        <taxon>Euplotidae</taxon>
        <taxon>Moneuplotes</taxon>
    </lineage>
</organism>
<dbReference type="EMBL" id="CAMPGE010002116">
    <property type="protein sequence ID" value="CAI2360921.1"/>
    <property type="molecule type" value="Genomic_DNA"/>
</dbReference>
<name>A0AAD1U2S0_EUPCR</name>
<gene>
    <name evidence="2" type="ORF">ECRASSUSDP1_LOCUS2229</name>
</gene>
<comment type="caution">
    <text evidence="2">The sequence shown here is derived from an EMBL/GenBank/DDBJ whole genome shotgun (WGS) entry which is preliminary data.</text>
</comment>
<feature type="coiled-coil region" evidence="1">
    <location>
        <begin position="265"/>
        <end position="313"/>
    </location>
</feature>
<dbReference type="Proteomes" id="UP001295684">
    <property type="component" value="Unassembled WGS sequence"/>
</dbReference>